<proteinExistence type="predicted"/>
<reference evidence="2" key="2">
    <citation type="submission" date="2024-10" db="UniProtKB">
        <authorList>
            <consortium name="EnsemblProtists"/>
        </authorList>
    </citation>
    <scope>IDENTIFICATION</scope>
</reference>
<reference evidence="3" key="1">
    <citation type="journal article" date="2013" name="Nature">
        <title>Pan genome of the phytoplankton Emiliania underpins its global distribution.</title>
        <authorList>
            <person name="Read B.A."/>
            <person name="Kegel J."/>
            <person name="Klute M.J."/>
            <person name="Kuo A."/>
            <person name="Lefebvre S.C."/>
            <person name="Maumus F."/>
            <person name="Mayer C."/>
            <person name="Miller J."/>
            <person name="Monier A."/>
            <person name="Salamov A."/>
            <person name="Young J."/>
            <person name="Aguilar M."/>
            <person name="Claverie J.M."/>
            <person name="Frickenhaus S."/>
            <person name="Gonzalez K."/>
            <person name="Herman E.K."/>
            <person name="Lin Y.C."/>
            <person name="Napier J."/>
            <person name="Ogata H."/>
            <person name="Sarno A.F."/>
            <person name="Shmutz J."/>
            <person name="Schroeder D."/>
            <person name="de Vargas C."/>
            <person name="Verret F."/>
            <person name="von Dassow P."/>
            <person name="Valentin K."/>
            <person name="Van de Peer Y."/>
            <person name="Wheeler G."/>
            <person name="Dacks J.B."/>
            <person name="Delwiche C.F."/>
            <person name="Dyhrman S.T."/>
            <person name="Glockner G."/>
            <person name="John U."/>
            <person name="Richards T."/>
            <person name="Worden A.Z."/>
            <person name="Zhang X."/>
            <person name="Grigoriev I.V."/>
            <person name="Allen A.E."/>
            <person name="Bidle K."/>
            <person name="Borodovsky M."/>
            <person name="Bowler C."/>
            <person name="Brownlee C."/>
            <person name="Cock J.M."/>
            <person name="Elias M."/>
            <person name="Gladyshev V.N."/>
            <person name="Groth M."/>
            <person name="Guda C."/>
            <person name="Hadaegh A."/>
            <person name="Iglesias-Rodriguez M.D."/>
            <person name="Jenkins J."/>
            <person name="Jones B.M."/>
            <person name="Lawson T."/>
            <person name="Leese F."/>
            <person name="Lindquist E."/>
            <person name="Lobanov A."/>
            <person name="Lomsadze A."/>
            <person name="Malik S.B."/>
            <person name="Marsh M.E."/>
            <person name="Mackinder L."/>
            <person name="Mock T."/>
            <person name="Mueller-Roeber B."/>
            <person name="Pagarete A."/>
            <person name="Parker M."/>
            <person name="Probert I."/>
            <person name="Quesneville H."/>
            <person name="Raines C."/>
            <person name="Rensing S.A."/>
            <person name="Riano-Pachon D.M."/>
            <person name="Richier S."/>
            <person name="Rokitta S."/>
            <person name="Shiraiwa Y."/>
            <person name="Soanes D.M."/>
            <person name="van der Giezen M."/>
            <person name="Wahlund T.M."/>
            <person name="Williams B."/>
            <person name="Wilson W."/>
            <person name="Wolfe G."/>
            <person name="Wurch L.L."/>
        </authorList>
    </citation>
    <scope>NUCLEOTIDE SEQUENCE</scope>
</reference>
<dbReference type="EnsemblProtists" id="EOD41331">
    <property type="protein sequence ID" value="EOD41331"/>
    <property type="gene ID" value="EMIHUDRAFT_199649"/>
</dbReference>
<sequence>MLPEDPVRAFQLCYCGWLILSMLTSSSQYQLFYTWFHSSGIGLASKRGLGAHPSKLYGIITPPALTPLQMRAVGVAFTACLLASLAPLAPRPFLFGAFALSLLYFPQLYAEATLSGHNPILLLRVYLASGYVSSGVAKALTRSVQWRLVKSPRLLTIFASGALLFELSFAVAPFSGRLSPLWCAHGLAFHAGILWLQGLDFVSFWSASLLVFAFPLSSLLSADLRHAFEHEPLEDGFLHEPLWLLPAALYTLLQLLTAVSLYDLWRALDDILPFSCCPMFMPPRSPFDPLPKWQTMTTAPLTGNKLPQRVVWFGAKMEQLLQLQQAGLDAFRACVDRLPQRTAGPPADCGFSPPTAVLKGE</sequence>
<accession>A0A0D3KZZ6</accession>
<dbReference type="PaxDb" id="2903-EOD41331"/>
<dbReference type="AlphaFoldDB" id="A0A0D3KZZ6"/>
<evidence type="ECO:0000313" key="2">
    <source>
        <dbReference type="EnsemblProtists" id="EOD41331"/>
    </source>
</evidence>
<feature type="transmembrane region" description="Helical" evidence="1">
    <location>
        <begin position="153"/>
        <end position="172"/>
    </location>
</feature>
<evidence type="ECO:0000313" key="3">
    <source>
        <dbReference type="Proteomes" id="UP000013827"/>
    </source>
</evidence>
<dbReference type="Proteomes" id="UP000013827">
    <property type="component" value="Unassembled WGS sequence"/>
</dbReference>
<feature type="transmembrane region" description="Helical" evidence="1">
    <location>
        <begin position="12"/>
        <end position="32"/>
    </location>
</feature>
<evidence type="ECO:0000256" key="1">
    <source>
        <dbReference type="SAM" id="Phobius"/>
    </source>
</evidence>
<keyword evidence="1" id="KW-0472">Membrane</keyword>
<dbReference type="RefSeq" id="XP_005793760.1">
    <property type="nucleotide sequence ID" value="XM_005793703.1"/>
</dbReference>
<protein>
    <submittedName>
        <fullName evidence="2">Uncharacterized protein</fullName>
    </submittedName>
</protein>
<dbReference type="GeneID" id="17286601"/>
<keyword evidence="1" id="KW-0812">Transmembrane</keyword>
<keyword evidence="1" id="KW-1133">Transmembrane helix</keyword>
<name>A0A0D3KZZ6_EMIH1</name>
<keyword evidence="3" id="KW-1185">Reference proteome</keyword>
<dbReference type="HOGENOM" id="CLU_768210_0_0_1"/>
<feature type="transmembrane region" description="Helical" evidence="1">
    <location>
        <begin position="93"/>
        <end position="109"/>
    </location>
</feature>
<dbReference type="KEGG" id="ehx:EMIHUDRAFT_199649"/>
<feature type="transmembrane region" description="Helical" evidence="1">
    <location>
        <begin position="68"/>
        <end position="86"/>
    </location>
</feature>
<feature type="transmembrane region" description="Helical" evidence="1">
    <location>
        <begin position="121"/>
        <end position="141"/>
    </location>
</feature>
<organism evidence="2 3">
    <name type="scientific">Emiliania huxleyi (strain CCMP1516)</name>
    <dbReference type="NCBI Taxonomy" id="280463"/>
    <lineage>
        <taxon>Eukaryota</taxon>
        <taxon>Haptista</taxon>
        <taxon>Haptophyta</taxon>
        <taxon>Prymnesiophyceae</taxon>
        <taxon>Isochrysidales</taxon>
        <taxon>Noelaerhabdaceae</taxon>
        <taxon>Emiliania</taxon>
    </lineage>
</organism>